<sequence length="231" mass="25651">MVLGMPNPCRDAKTLSVDWKLVFSMSLILLFQVSGVGMHRHDCGLHTFKFMEQWNGGMMRSKELEDNVEDSPEEHEGEDECDHSFVLKDDLGYVCWICGVIQRGIETIIEYQYAKVTKKQTIANGRQQNASQPTMGTSGSQPTMVTSFSQPEAAMGTNRPFNMRAVQANQGVNIRAPPQATHGVNIRAPPQATHGVNIRAPPQPTHGVNTRANQRKFINYSRLPKASTKGP</sequence>
<reference evidence="1" key="1">
    <citation type="submission" date="2022-02" db="EMBL/GenBank/DDBJ databases">
        <title>Plant Genome Project.</title>
        <authorList>
            <person name="Zhang R.-G."/>
        </authorList>
    </citation>
    <scope>NUCLEOTIDE SEQUENCE</scope>
    <source>
        <strain evidence="1">AT1</strain>
    </source>
</reference>
<evidence type="ECO:0000313" key="2">
    <source>
        <dbReference type="Proteomes" id="UP001062846"/>
    </source>
</evidence>
<accession>A0ACC0PSF4</accession>
<name>A0ACC0PSF4_RHOML</name>
<organism evidence="1 2">
    <name type="scientific">Rhododendron molle</name>
    <name type="common">Chinese azalea</name>
    <name type="synonym">Azalea mollis</name>
    <dbReference type="NCBI Taxonomy" id="49168"/>
    <lineage>
        <taxon>Eukaryota</taxon>
        <taxon>Viridiplantae</taxon>
        <taxon>Streptophyta</taxon>
        <taxon>Embryophyta</taxon>
        <taxon>Tracheophyta</taxon>
        <taxon>Spermatophyta</taxon>
        <taxon>Magnoliopsida</taxon>
        <taxon>eudicotyledons</taxon>
        <taxon>Gunneridae</taxon>
        <taxon>Pentapetalae</taxon>
        <taxon>asterids</taxon>
        <taxon>Ericales</taxon>
        <taxon>Ericaceae</taxon>
        <taxon>Ericoideae</taxon>
        <taxon>Rhodoreae</taxon>
        <taxon>Rhododendron</taxon>
    </lineage>
</organism>
<keyword evidence="2" id="KW-1185">Reference proteome</keyword>
<comment type="caution">
    <text evidence="1">The sequence shown here is derived from an EMBL/GenBank/DDBJ whole genome shotgun (WGS) entry which is preliminary data.</text>
</comment>
<dbReference type="EMBL" id="CM046389">
    <property type="protein sequence ID" value="KAI8568081.1"/>
    <property type="molecule type" value="Genomic_DNA"/>
</dbReference>
<gene>
    <name evidence="1" type="ORF">RHMOL_Rhmol02G0169600</name>
</gene>
<proteinExistence type="predicted"/>
<evidence type="ECO:0000313" key="1">
    <source>
        <dbReference type="EMBL" id="KAI8568081.1"/>
    </source>
</evidence>
<protein>
    <submittedName>
        <fullName evidence="1">Uncharacterized protein</fullName>
    </submittedName>
</protein>
<dbReference type="Proteomes" id="UP001062846">
    <property type="component" value="Chromosome 2"/>
</dbReference>